<keyword evidence="3" id="KW-1003">Cell membrane</keyword>
<dbReference type="GO" id="GO:0015031">
    <property type="term" value="P:protein transport"/>
    <property type="evidence" value="ECO:0007669"/>
    <property type="project" value="UniProtKB-KW"/>
</dbReference>
<feature type="compositionally biased region" description="Polar residues" evidence="9">
    <location>
        <begin position="271"/>
        <end position="311"/>
    </location>
</feature>
<dbReference type="Proteomes" id="UP000270261">
    <property type="component" value="Unassembled WGS sequence"/>
</dbReference>
<dbReference type="Pfam" id="PF11356">
    <property type="entry name" value="T2SSC"/>
    <property type="match status" value="1"/>
</dbReference>
<gene>
    <name evidence="12" type="ORF">EHV23_03245</name>
</gene>
<dbReference type="GO" id="GO:0005886">
    <property type="term" value="C:plasma membrane"/>
    <property type="evidence" value="ECO:0007669"/>
    <property type="project" value="UniProtKB-SubCell"/>
</dbReference>
<dbReference type="AlphaFoldDB" id="A0A3R8MU52"/>
<feature type="region of interest" description="Disordered" evidence="9">
    <location>
        <begin position="168"/>
        <end position="311"/>
    </location>
</feature>
<evidence type="ECO:0000256" key="1">
    <source>
        <dbReference type="ARBA" id="ARBA00004533"/>
    </source>
</evidence>
<dbReference type="OrthoDB" id="8925863at2"/>
<proteinExistence type="predicted"/>
<keyword evidence="5 10" id="KW-0812">Transmembrane</keyword>
<keyword evidence="4" id="KW-0997">Cell inner membrane</keyword>
<evidence type="ECO:0000256" key="6">
    <source>
        <dbReference type="ARBA" id="ARBA00022927"/>
    </source>
</evidence>
<dbReference type="Gene3D" id="2.30.30.830">
    <property type="match status" value="1"/>
</dbReference>
<keyword evidence="2" id="KW-0813">Transport</keyword>
<name>A0A3R8MU52_9BURK</name>
<evidence type="ECO:0000256" key="10">
    <source>
        <dbReference type="SAM" id="Phobius"/>
    </source>
</evidence>
<reference evidence="12 13" key="1">
    <citation type="submission" date="2018-11" db="EMBL/GenBank/DDBJ databases">
        <title>Genome sequencing of Lautropia sp. KCOM 2505 (= ChDC F240).</title>
        <authorList>
            <person name="Kook J.-K."/>
            <person name="Park S.-N."/>
            <person name="Lim Y.K."/>
        </authorList>
    </citation>
    <scope>NUCLEOTIDE SEQUENCE [LARGE SCALE GENOMIC DNA]</scope>
    <source>
        <strain evidence="12 13">KCOM 2505</strain>
    </source>
</reference>
<evidence type="ECO:0000259" key="11">
    <source>
        <dbReference type="Pfam" id="PF11356"/>
    </source>
</evidence>
<accession>A0A3R8MU52</accession>
<evidence type="ECO:0000313" key="12">
    <source>
        <dbReference type="EMBL" id="RRN45263.1"/>
    </source>
</evidence>
<feature type="domain" description="Type II secretion system protein GspC N-terminal" evidence="11">
    <location>
        <begin position="64"/>
        <end position="130"/>
    </location>
</feature>
<organism evidence="12 13">
    <name type="scientific">Lautropia dentalis</name>
    <dbReference type="NCBI Taxonomy" id="2490857"/>
    <lineage>
        <taxon>Bacteria</taxon>
        <taxon>Pseudomonadati</taxon>
        <taxon>Pseudomonadota</taxon>
        <taxon>Betaproteobacteria</taxon>
        <taxon>Burkholderiales</taxon>
        <taxon>Burkholderiaceae</taxon>
        <taxon>Lautropia</taxon>
    </lineage>
</organism>
<evidence type="ECO:0000256" key="7">
    <source>
        <dbReference type="ARBA" id="ARBA00022989"/>
    </source>
</evidence>
<dbReference type="RefSeq" id="WP_125094691.1">
    <property type="nucleotide sequence ID" value="NZ_RRUE01000001.1"/>
</dbReference>
<evidence type="ECO:0000256" key="9">
    <source>
        <dbReference type="SAM" id="MobiDB-lite"/>
    </source>
</evidence>
<feature type="compositionally biased region" description="Polar residues" evidence="9">
    <location>
        <begin position="246"/>
        <end position="256"/>
    </location>
</feature>
<evidence type="ECO:0000313" key="13">
    <source>
        <dbReference type="Proteomes" id="UP000270261"/>
    </source>
</evidence>
<keyword evidence="6" id="KW-0653">Protein transport</keyword>
<keyword evidence="7 10" id="KW-1133">Transmembrane helix</keyword>
<comment type="subcellular location">
    <subcellularLocation>
        <location evidence="1">Cell inner membrane</location>
    </subcellularLocation>
</comment>
<evidence type="ECO:0000256" key="5">
    <source>
        <dbReference type="ARBA" id="ARBA00022692"/>
    </source>
</evidence>
<evidence type="ECO:0000256" key="4">
    <source>
        <dbReference type="ARBA" id="ARBA00022519"/>
    </source>
</evidence>
<protein>
    <recommendedName>
        <fullName evidence="11">Type II secretion system protein GspC N-terminal domain-containing protein</fullName>
    </recommendedName>
</protein>
<sequence length="311" mass="33195">MRSSSAAIRLLSLLLFLLLVSIITYWAMQLLAPRGAIAPNDAIGENGRPPLPIAAKLFGARNTATADAAPPPINVRVLGVLQAGRRGVAVLGVNERPVAAYAVNQKIGDGSVLRAVEDDKVIIEHRGRKIEFPAPQRYSLDILSSNAGNSRLPQGLPEGIEAVEDGQADDMGMTSDGTLPEDGAMPASMGYPDNQPEQETGGQGASMMREQLQDEDAGDLPYGGDADDMQNGLQPEFQNDEPQDGTEGNWQDTSADPNGLSPEERAAALNALQQASGRPQSDSGRMNTGYRNGMSDSEYQLQQNITQELNR</sequence>
<dbReference type="InterPro" id="IPR024961">
    <property type="entry name" value="T2SS_GspC_N"/>
</dbReference>
<comment type="caution">
    <text evidence="12">The sequence shown here is derived from an EMBL/GenBank/DDBJ whole genome shotgun (WGS) entry which is preliminary data.</text>
</comment>
<keyword evidence="8 10" id="KW-0472">Membrane</keyword>
<feature type="transmembrane region" description="Helical" evidence="10">
    <location>
        <begin position="7"/>
        <end position="28"/>
    </location>
</feature>
<evidence type="ECO:0000256" key="8">
    <source>
        <dbReference type="ARBA" id="ARBA00023136"/>
    </source>
</evidence>
<keyword evidence="13" id="KW-1185">Reference proteome</keyword>
<evidence type="ECO:0000256" key="2">
    <source>
        <dbReference type="ARBA" id="ARBA00022448"/>
    </source>
</evidence>
<evidence type="ECO:0000256" key="3">
    <source>
        <dbReference type="ARBA" id="ARBA00022475"/>
    </source>
</evidence>
<dbReference type="EMBL" id="RRUE01000001">
    <property type="protein sequence ID" value="RRN45263.1"/>
    <property type="molecule type" value="Genomic_DNA"/>
</dbReference>